<sequence>MATPSYRESVNPLRPYYIPPSLAEQHGLAAGVSSTTSNVSSSAVNVTASAIKNSATATSAAGRYSSKARDMFSDLDYKDYISEPSPSVVTTARELLDDMMWKYTSVLMSQPFEVAKVLLQVRTCEEAQEAQVVEPIFETPKKPRPVASYSEGGFGFGEGESDNEEPNYFTSGFEDSSNPFSHSSRKELDPFAEDEPLPPPKPTLPALPPHQLVLAKSNSINEVISQLWTKEGAWGVWKGSNSTFVYNVLQSLLENWSRSFLSAIFNVPDIGVKDDLDKLIGIASPYPWASLCVAAAAAVATGLILCPLDLVRTRLLITPASKGPRRTLSVLRSLPSYVCPSVLFVPTLLHSLVNPLLTLSTPLALRTQFRIDAEQSPMTYSFAKFCASAASIFIKLPIETVLRRAQTHVISSPEYVHAADPQGNALETIVPIGRYSGIFGTMYHIAAEEGVRTVEPSTSKTTSISRARKNRNKTSGPIYLKGQGLEGLWRGWKVNWWGLVGLWTANLVGSSGEGEF</sequence>
<name>A0A0F8B8K7_CERFI</name>
<dbReference type="OrthoDB" id="77989at2759"/>
<gene>
    <name evidence="9" type="primary">ugo1</name>
    <name evidence="9" type="ORF">CFO_g333</name>
</gene>
<keyword evidence="7" id="KW-0472">Membrane</keyword>
<evidence type="ECO:0000256" key="3">
    <source>
        <dbReference type="ARBA" id="ARBA00022692"/>
    </source>
</evidence>
<dbReference type="AlphaFoldDB" id="A0A0F8B8K7"/>
<evidence type="ECO:0000256" key="2">
    <source>
        <dbReference type="ARBA" id="ARBA00004325"/>
    </source>
</evidence>
<dbReference type="Proteomes" id="UP000034841">
    <property type="component" value="Unassembled WGS sequence"/>
</dbReference>
<keyword evidence="5" id="KW-0496">Mitochondrion</keyword>
<evidence type="ECO:0000313" key="9">
    <source>
        <dbReference type="EMBL" id="KKF97325.1"/>
    </source>
</evidence>
<dbReference type="PANTHER" id="PTHR24089">
    <property type="entry name" value="SOLUTE CARRIER FAMILY 25"/>
    <property type="match status" value="1"/>
</dbReference>
<evidence type="ECO:0000256" key="5">
    <source>
        <dbReference type="ARBA" id="ARBA00022792"/>
    </source>
</evidence>
<keyword evidence="4" id="KW-0677">Repeat</keyword>
<feature type="compositionally biased region" description="Polar residues" evidence="8">
    <location>
        <begin position="168"/>
        <end position="182"/>
    </location>
</feature>
<evidence type="ECO:0000256" key="7">
    <source>
        <dbReference type="ARBA" id="ARBA00023136"/>
    </source>
</evidence>
<accession>A0A0F8B8K7</accession>
<organism evidence="9 10">
    <name type="scientific">Ceratocystis fimbriata f. sp. platani</name>
    <dbReference type="NCBI Taxonomy" id="88771"/>
    <lineage>
        <taxon>Eukaryota</taxon>
        <taxon>Fungi</taxon>
        <taxon>Dikarya</taxon>
        <taxon>Ascomycota</taxon>
        <taxon>Pezizomycotina</taxon>
        <taxon>Sordariomycetes</taxon>
        <taxon>Hypocreomycetidae</taxon>
        <taxon>Microascales</taxon>
        <taxon>Ceratocystidaceae</taxon>
        <taxon>Ceratocystis</taxon>
    </lineage>
</organism>
<evidence type="ECO:0000313" key="10">
    <source>
        <dbReference type="Proteomes" id="UP000034841"/>
    </source>
</evidence>
<dbReference type="Pfam" id="PF00153">
    <property type="entry name" value="Mito_carr"/>
    <property type="match status" value="1"/>
</dbReference>
<evidence type="ECO:0000256" key="6">
    <source>
        <dbReference type="ARBA" id="ARBA00022989"/>
    </source>
</evidence>
<dbReference type="InterPro" id="IPR018108">
    <property type="entry name" value="MCP_transmembrane"/>
</dbReference>
<dbReference type="SUPFAM" id="SSF103506">
    <property type="entry name" value="Mitochondrial carrier"/>
    <property type="match status" value="1"/>
</dbReference>
<keyword evidence="3" id="KW-0812">Transmembrane</keyword>
<keyword evidence="6" id="KW-1133">Transmembrane helix</keyword>
<protein>
    <submittedName>
        <fullName evidence="9">Mitochondrial fusion and transport protein ugo1</fullName>
    </submittedName>
</protein>
<evidence type="ECO:0000256" key="4">
    <source>
        <dbReference type="ARBA" id="ARBA00022737"/>
    </source>
</evidence>
<evidence type="ECO:0000256" key="8">
    <source>
        <dbReference type="SAM" id="MobiDB-lite"/>
    </source>
</evidence>
<evidence type="ECO:0000256" key="1">
    <source>
        <dbReference type="ARBA" id="ARBA00004141"/>
    </source>
</evidence>
<keyword evidence="10" id="KW-1185">Reference proteome</keyword>
<keyword evidence="5" id="KW-0999">Mitochondrion inner membrane</keyword>
<comment type="subcellular location">
    <subcellularLocation>
        <location evidence="1">Membrane</location>
        <topology evidence="1">Multi-pass membrane protein</topology>
    </subcellularLocation>
    <subcellularLocation>
        <location evidence="2">Mitochondrion membrane</location>
    </subcellularLocation>
</comment>
<feature type="region of interest" description="Disordered" evidence="8">
    <location>
        <begin position="153"/>
        <end position="204"/>
    </location>
</feature>
<dbReference type="GO" id="GO:0031966">
    <property type="term" value="C:mitochondrial membrane"/>
    <property type="evidence" value="ECO:0007669"/>
    <property type="project" value="UniProtKB-SubCell"/>
</dbReference>
<proteinExistence type="predicted"/>
<comment type="caution">
    <text evidence="9">The sequence shown here is derived from an EMBL/GenBank/DDBJ whole genome shotgun (WGS) entry which is preliminary data.</text>
</comment>
<dbReference type="Gene3D" id="1.50.40.10">
    <property type="entry name" value="Mitochondrial carrier domain"/>
    <property type="match status" value="1"/>
</dbReference>
<dbReference type="InterPro" id="IPR023395">
    <property type="entry name" value="MCP_dom_sf"/>
</dbReference>
<reference evidence="9 10" key="1">
    <citation type="submission" date="2015-04" db="EMBL/GenBank/DDBJ databases">
        <title>Genome sequence of Ceratocystis platani, a major pathogen of plane trees.</title>
        <authorList>
            <person name="Belbahri L."/>
        </authorList>
    </citation>
    <scope>NUCLEOTIDE SEQUENCE [LARGE SCALE GENOMIC DNA]</scope>
    <source>
        <strain evidence="9 10">CFO</strain>
    </source>
</reference>
<dbReference type="EMBL" id="LBBL01000011">
    <property type="protein sequence ID" value="KKF97325.1"/>
    <property type="molecule type" value="Genomic_DNA"/>
</dbReference>